<dbReference type="GO" id="GO:0003677">
    <property type="term" value="F:DNA binding"/>
    <property type="evidence" value="ECO:0007669"/>
    <property type="project" value="UniProtKB-KW"/>
</dbReference>
<dbReference type="PROSITE" id="PS00622">
    <property type="entry name" value="HTH_LUXR_1"/>
    <property type="match status" value="1"/>
</dbReference>
<dbReference type="CDD" id="cd06170">
    <property type="entry name" value="LuxR_C_like"/>
    <property type="match status" value="1"/>
</dbReference>
<dbReference type="InterPro" id="IPR017470">
    <property type="entry name" value="Tscrpt_reg_EpsA"/>
</dbReference>
<dbReference type="InterPro" id="IPR016032">
    <property type="entry name" value="Sig_transdc_resp-reg_C-effctor"/>
</dbReference>
<evidence type="ECO:0000256" key="2">
    <source>
        <dbReference type="ARBA" id="ARBA00023125"/>
    </source>
</evidence>
<evidence type="ECO:0000256" key="1">
    <source>
        <dbReference type="ARBA" id="ARBA00023015"/>
    </source>
</evidence>
<dbReference type="NCBIfam" id="TIGR03020">
    <property type="entry name" value="EpsA"/>
    <property type="match status" value="1"/>
</dbReference>
<dbReference type="PRINTS" id="PR00038">
    <property type="entry name" value="HTHLUXR"/>
</dbReference>
<proteinExistence type="predicted"/>
<dbReference type="InterPro" id="IPR036388">
    <property type="entry name" value="WH-like_DNA-bd_sf"/>
</dbReference>
<name>A0A3E0WV39_9GAMM</name>
<dbReference type="InterPro" id="IPR000792">
    <property type="entry name" value="Tscrpt_reg_LuxR_C"/>
</dbReference>
<accession>A0A3E0WV39</accession>
<dbReference type="SUPFAM" id="SSF46894">
    <property type="entry name" value="C-terminal effector domain of the bipartite response regulators"/>
    <property type="match status" value="1"/>
</dbReference>
<dbReference type="PANTHER" id="PTHR44688">
    <property type="entry name" value="DNA-BINDING TRANSCRIPTIONAL ACTIVATOR DEVR_DOSR"/>
    <property type="match status" value="1"/>
</dbReference>
<dbReference type="AlphaFoldDB" id="A0A3E0WV39"/>
<evidence type="ECO:0000313" key="5">
    <source>
        <dbReference type="EMBL" id="RFA36852.1"/>
    </source>
</evidence>
<keyword evidence="2" id="KW-0238">DNA-binding</keyword>
<dbReference type="Proteomes" id="UP000256763">
    <property type="component" value="Unassembled WGS sequence"/>
</dbReference>
<dbReference type="SMART" id="SM00421">
    <property type="entry name" value="HTH_LUXR"/>
    <property type="match status" value="1"/>
</dbReference>
<gene>
    <name evidence="5" type="ORF">CAL65_10045</name>
</gene>
<dbReference type="RefSeq" id="WP_116302111.1">
    <property type="nucleotide sequence ID" value="NZ_NFZV01000008.1"/>
</dbReference>
<dbReference type="PANTHER" id="PTHR44688:SF16">
    <property type="entry name" value="DNA-BINDING TRANSCRIPTIONAL ACTIVATOR DEVR_DOSR"/>
    <property type="match status" value="1"/>
</dbReference>
<keyword evidence="1" id="KW-0805">Transcription regulation</keyword>
<keyword evidence="6" id="KW-1185">Reference proteome</keyword>
<dbReference type="PROSITE" id="PS50043">
    <property type="entry name" value="HTH_LUXR_2"/>
    <property type="match status" value="1"/>
</dbReference>
<evidence type="ECO:0000259" key="4">
    <source>
        <dbReference type="PROSITE" id="PS50043"/>
    </source>
</evidence>
<evidence type="ECO:0000256" key="3">
    <source>
        <dbReference type="ARBA" id="ARBA00023163"/>
    </source>
</evidence>
<dbReference type="GO" id="GO:0006355">
    <property type="term" value="P:regulation of DNA-templated transcription"/>
    <property type="evidence" value="ECO:0007669"/>
    <property type="project" value="InterPro"/>
</dbReference>
<organism evidence="5 6">
    <name type="scientific">Alkalilimnicola ehrlichii</name>
    <dbReference type="NCBI Taxonomy" id="351052"/>
    <lineage>
        <taxon>Bacteria</taxon>
        <taxon>Pseudomonadati</taxon>
        <taxon>Pseudomonadota</taxon>
        <taxon>Gammaproteobacteria</taxon>
        <taxon>Chromatiales</taxon>
        <taxon>Ectothiorhodospiraceae</taxon>
        <taxon>Alkalilimnicola</taxon>
    </lineage>
</organism>
<evidence type="ECO:0000313" key="6">
    <source>
        <dbReference type="Proteomes" id="UP000256763"/>
    </source>
</evidence>
<comment type="caution">
    <text evidence="5">The sequence shown here is derived from an EMBL/GenBank/DDBJ whole genome shotgun (WGS) entry which is preliminary data.</text>
</comment>
<dbReference type="EMBL" id="NFZW01000008">
    <property type="protein sequence ID" value="RFA36852.1"/>
    <property type="molecule type" value="Genomic_DNA"/>
</dbReference>
<dbReference type="Pfam" id="PF00196">
    <property type="entry name" value="GerE"/>
    <property type="match status" value="1"/>
</dbReference>
<sequence>MDHANKFPPYSAEERERFLEIIQGALRVKRHFDLFRWLQSDIQHFLPHDILLATWGNFELGLLYVDVISALPGIRSEPVINRDITPFVQRLFRQWAGNDFAPLTIAAPQGFSLDDRHAGCPINQAFLTMRSALVHGINDERGQHDCMYIVFSKAAQTPRSTQYIELLLPHIDTALRQVTHLPGQRGTAPHARQDEGVEDFGLSEREIEIMEWVRSGKTNSEIGLILNISGFTVKNHLQRIFRKLNVSNRAQAVAQLAKMRKPVGG</sequence>
<dbReference type="Gene3D" id="1.10.10.10">
    <property type="entry name" value="Winged helix-like DNA-binding domain superfamily/Winged helix DNA-binding domain"/>
    <property type="match status" value="1"/>
</dbReference>
<feature type="domain" description="HTH luxR-type" evidence="4">
    <location>
        <begin position="195"/>
        <end position="260"/>
    </location>
</feature>
<keyword evidence="3" id="KW-0804">Transcription</keyword>
<protein>
    <submittedName>
        <fullName evidence="5">Transcriptional regulator EpsA</fullName>
    </submittedName>
</protein>
<reference evidence="6" key="1">
    <citation type="submission" date="2017-05" db="EMBL/GenBank/DDBJ databases">
        <authorList>
            <person name="Sharma S."/>
            <person name="Sidhu C."/>
            <person name="Pinnaka A.K."/>
        </authorList>
    </citation>
    <scope>NUCLEOTIDE SEQUENCE [LARGE SCALE GENOMIC DNA]</scope>
    <source>
        <strain evidence="6">AK93</strain>
    </source>
</reference>
<dbReference type="OrthoDB" id="6387410at2"/>